<dbReference type="PATRIC" id="fig|520762.4.peg.2183"/>
<name>A0A140L388_9FIRM</name>
<dbReference type="RefSeq" id="WP_068556528.1">
    <property type="nucleotide sequence ID" value="NZ_LOEE01000042.1"/>
</dbReference>
<protein>
    <recommendedName>
        <fullName evidence="5">DUF881 domain-containing protein</fullName>
    </recommendedName>
</protein>
<dbReference type="PANTHER" id="PTHR37313:SF2">
    <property type="entry name" value="UPF0749 PROTEIN YLXX"/>
    <property type="match status" value="1"/>
</dbReference>
<feature type="coiled-coil region" evidence="2">
    <location>
        <begin position="40"/>
        <end position="77"/>
    </location>
</feature>
<dbReference type="Proteomes" id="UP000070456">
    <property type="component" value="Unassembled WGS sequence"/>
</dbReference>
<organism evidence="3 4">
    <name type="scientific">Thermotalea metallivorans</name>
    <dbReference type="NCBI Taxonomy" id="520762"/>
    <lineage>
        <taxon>Bacteria</taxon>
        <taxon>Bacillati</taxon>
        <taxon>Bacillota</taxon>
        <taxon>Clostridia</taxon>
        <taxon>Peptostreptococcales</taxon>
        <taxon>Thermotaleaceae</taxon>
        <taxon>Thermotalea</taxon>
    </lineage>
</organism>
<keyword evidence="2" id="KW-0175">Coiled coil</keyword>
<evidence type="ECO:0000256" key="1">
    <source>
        <dbReference type="ARBA" id="ARBA00009108"/>
    </source>
</evidence>
<dbReference type="EMBL" id="LOEE01000042">
    <property type="protein sequence ID" value="KXG75013.1"/>
    <property type="molecule type" value="Genomic_DNA"/>
</dbReference>
<dbReference type="Gene3D" id="3.30.70.1880">
    <property type="entry name" value="Protein of unknown function DUF881"/>
    <property type="match status" value="1"/>
</dbReference>
<sequence>MKYNVWKLNILLFSILVGFAISLQAKNVKGEYLYVPLKVIHDYKVAIESERKEMENLQKMILEKKKQMEEYKKIKQEGGVIKEAMQKELEEQKLIGGFVDVEGPGIILVVNDGTRELYEGEDPNNVLVHDIDVLNLVNDLKVAGAEAISINGQRLLATSEMSCAGYTIRINNQVFAQPFVIKAIGDPKTLEAALNAPGTYARFLKEIVGLYIEVNTVLNIKIPKYSEEIDFQYLKPAEEGV</sequence>
<dbReference type="STRING" id="520762.AN619_19830"/>
<comment type="similarity">
    <text evidence="1">Belongs to the UPF0749 family.</text>
</comment>
<keyword evidence="4" id="KW-1185">Reference proteome</keyword>
<comment type="caution">
    <text evidence="3">The sequence shown here is derived from an EMBL/GenBank/DDBJ whole genome shotgun (WGS) entry which is preliminary data.</text>
</comment>
<proteinExistence type="inferred from homology"/>
<evidence type="ECO:0008006" key="5">
    <source>
        <dbReference type="Google" id="ProtNLM"/>
    </source>
</evidence>
<evidence type="ECO:0000313" key="3">
    <source>
        <dbReference type="EMBL" id="KXG75013.1"/>
    </source>
</evidence>
<dbReference type="PANTHER" id="PTHR37313">
    <property type="entry name" value="UPF0749 PROTEIN RV1825"/>
    <property type="match status" value="1"/>
</dbReference>
<dbReference type="AlphaFoldDB" id="A0A140L388"/>
<evidence type="ECO:0000256" key="2">
    <source>
        <dbReference type="SAM" id="Coils"/>
    </source>
</evidence>
<gene>
    <name evidence="3" type="ORF">AN619_19830</name>
</gene>
<dbReference type="Pfam" id="PF05949">
    <property type="entry name" value="DUF881"/>
    <property type="match status" value="1"/>
</dbReference>
<reference evidence="3 4" key="1">
    <citation type="submission" date="2015-12" db="EMBL/GenBank/DDBJ databases">
        <title>Draft genome sequence of the thermoanaerobe Thermotalea metallivorans, an isolate from the runoff channel of the Great Artesian Basin, Australia.</title>
        <authorList>
            <person name="Patel B.K."/>
        </authorList>
    </citation>
    <scope>NUCLEOTIDE SEQUENCE [LARGE SCALE GENOMIC DNA]</scope>
    <source>
        <strain evidence="3 4">B2-1</strain>
    </source>
</reference>
<accession>A0A140L388</accession>
<dbReference type="InterPro" id="IPR010273">
    <property type="entry name" value="DUF881"/>
</dbReference>
<evidence type="ECO:0000313" key="4">
    <source>
        <dbReference type="Proteomes" id="UP000070456"/>
    </source>
</evidence>